<evidence type="ECO:0000313" key="2">
    <source>
        <dbReference type="Proteomes" id="UP000001511"/>
    </source>
</evidence>
<reference evidence="1 2" key="1">
    <citation type="journal article" date="2010" name="PLoS ONE">
        <title>Genome erosion in a nitrogen-fixing vertically transmitted endosymbiotic multicellular cyanobacterium.</title>
        <authorList>
            <person name="Ran L."/>
            <person name="Larsson J."/>
            <person name="Vigil-Stenman T."/>
            <person name="Nylander J.A."/>
            <person name="Ininbergs K."/>
            <person name="Zheng W.W."/>
            <person name="Lapidus A."/>
            <person name="Lowry S."/>
            <person name="Haselkorn R."/>
            <person name="Bergman B."/>
        </authorList>
    </citation>
    <scope>NUCLEOTIDE SEQUENCE [LARGE SCALE GENOMIC DNA]</scope>
    <source>
        <strain evidence="1 2">0708</strain>
    </source>
</reference>
<dbReference type="AlphaFoldDB" id="D7E2J2"/>
<proteinExistence type="predicted"/>
<dbReference type="EMBL" id="CP002059">
    <property type="protein sequence ID" value="ADI65014.1"/>
    <property type="molecule type" value="Genomic_DNA"/>
</dbReference>
<protein>
    <submittedName>
        <fullName evidence="1">Uncharacterized protein</fullName>
    </submittedName>
</protein>
<evidence type="ECO:0000313" key="1">
    <source>
        <dbReference type="EMBL" id="ADI65014.1"/>
    </source>
</evidence>
<dbReference type="HOGENOM" id="CLU_2602514_0_0_3"/>
<dbReference type="Proteomes" id="UP000001511">
    <property type="component" value="Chromosome"/>
</dbReference>
<organism evidence="1 2">
    <name type="scientific">Nostoc azollae (strain 0708)</name>
    <name type="common">Anabaena azollae (strain 0708)</name>
    <dbReference type="NCBI Taxonomy" id="551115"/>
    <lineage>
        <taxon>Bacteria</taxon>
        <taxon>Bacillati</taxon>
        <taxon>Cyanobacteriota</taxon>
        <taxon>Cyanophyceae</taxon>
        <taxon>Nostocales</taxon>
        <taxon>Nostocaceae</taxon>
        <taxon>Trichormus</taxon>
    </lineage>
</organism>
<keyword evidence="2" id="KW-1185">Reference proteome</keyword>
<accession>D7E2J2</accession>
<dbReference type="KEGG" id="naz:Aazo_3352"/>
<gene>
    <name evidence="1" type="ordered locus">Aazo_3352</name>
</gene>
<dbReference type="RefSeq" id="WP_013192028.1">
    <property type="nucleotide sequence ID" value="NC_014248.1"/>
</dbReference>
<name>D7E2J2_NOSA0</name>
<sequence length="79" mass="9241">MWVIFQIYLSMISAFRIIKDSLTIQKKLNHLQQILKATNDTLYADLNRINQEVKTATENYVYAMEESGEDNLLYLSPLL</sequence>